<keyword evidence="3 8" id="KW-0813">Transport</keyword>
<dbReference type="InterPro" id="IPR036259">
    <property type="entry name" value="MFS_trans_sf"/>
</dbReference>
<gene>
    <name evidence="12" type="primary">HGT1_4</name>
    <name evidence="12" type="ORF">JDV02_008696</name>
</gene>
<evidence type="ECO:0000256" key="5">
    <source>
        <dbReference type="ARBA" id="ARBA00022989"/>
    </source>
</evidence>
<proteinExistence type="inferred from homology"/>
<dbReference type="AlphaFoldDB" id="A0A9Q8QQC9"/>
<dbReference type="PROSITE" id="PS00217">
    <property type="entry name" value="SUGAR_TRANSPORT_2"/>
    <property type="match status" value="1"/>
</dbReference>
<evidence type="ECO:0000256" key="10">
    <source>
        <dbReference type="SAM" id="Phobius"/>
    </source>
</evidence>
<feature type="transmembrane region" description="Helical" evidence="10">
    <location>
        <begin position="463"/>
        <end position="481"/>
    </location>
</feature>
<sequence length="552" mass="60282">MYRVTNVYFVCSIAALGGALFGFDISSMSGVLGTQAYKRFFGHPTSFTQGTITASMPAGSLVGALASSITADRLSRKAALQVSCVFWIVGSAVQCSAMGVAMLCVGRAIAGVCVGITSSIVPVYQSEVAPKEIRGRVVSLQQWAITWGILIQFFIQYGVAEGVSGGPRDPGQSTAAFRIPWAVQMVPAVALFAGLCFCPQSPRWLASRDRWHEALLVLGALHEGTYGRTPGGGGDGGGRMAIHDPRVRAQYREIEDALRFEREQADGSFAALIRGRMVRRVVLGMSIQAWSQLCGMNIMMYYIVYVMEGAEIGSPLLTASIQYVINVVLTLPAILFLDKWGRRPSLVIGSFLMMTYLFISGALQHHYGRPNTMATATPGNMDISWVVVGNRGASWAIVVSSYLFVATFATTWGPTSWTYPAEIFPSRIRARAVSVCTATNWLFNTVLAFAVPPLLWHVNYKTYYIFGSFNAAAFLHMLLMAHETKGYTLEEMDDVFDRGGHAWERKKAPASRLEAMQTLMEEAPNVQPPGRRNTREKSGLPCTALEEEVAHA</sequence>
<dbReference type="PRINTS" id="PR00171">
    <property type="entry name" value="SUGRTRNSPORT"/>
</dbReference>
<dbReference type="Proteomes" id="UP000829364">
    <property type="component" value="Chromosome 8"/>
</dbReference>
<evidence type="ECO:0000313" key="13">
    <source>
        <dbReference type="Proteomes" id="UP000829364"/>
    </source>
</evidence>
<comment type="similarity">
    <text evidence="2 8">Belongs to the major facilitator superfamily. Sugar transporter (TC 2.A.1.1) family.</text>
</comment>
<dbReference type="Gene3D" id="1.20.1250.20">
    <property type="entry name" value="MFS general substrate transporter like domains"/>
    <property type="match status" value="1"/>
</dbReference>
<dbReference type="PANTHER" id="PTHR48022">
    <property type="entry name" value="PLASTIDIC GLUCOSE TRANSPORTER 4"/>
    <property type="match status" value="1"/>
</dbReference>
<feature type="transmembrane region" description="Helical" evidence="10">
    <location>
        <begin position="316"/>
        <end position="337"/>
    </location>
</feature>
<feature type="transmembrane region" description="Helical" evidence="10">
    <location>
        <begin position="344"/>
        <end position="363"/>
    </location>
</feature>
<dbReference type="RefSeq" id="XP_047846325.1">
    <property type="nucleotide sequence ID" value="XM_047990318.1"/>
</dbReference>
<feature type="domain" description="Major facilitator superfamily (MFS) profile" evidence="11">
    <location>
        <begin position="10"/>
        <end position="485"/>
    </location>
</feature>
<feature type="transmembrane region" description="Helical" evidence="10">
    <location>
        <begin position="281"/>
        <end position="304"/>
    </location>
</feature>
<feature type="transmembrane region" description="Helical" evidence="10">
    <location>
        <begin position="78"/>
        <end position="102"/>
    </location>
</feature>
<dbReference type="PROSITE" id="PS00216">
    <property type="entry name" value="SUGAR_TRANSPORT_1"/>
    <property type="match status" value="1"/>
</dbReference>
<keyword evidence="12" id="KW-0762">Sugar transport</keyword>
<evidence type="ECO:0000256" key="7">
    <source>
        <dbReference type="ARBA" id="ARBA00023180"/>
    </source>
</evidence>
<dbReference type="SUPFAM" id="SSF103473">
    <property type="entry name" value="MFS general substrate transporter"/>
    <property type="match status" value="1"/>
</dbReference>
<comment type="subcellular location">
    <subcellularLocation>
        <location evidence="1">Membrane</location>
        <topology evidence="1">Multi-pass membrane protein</topology>
    </subcellularLocation>
</comment>
<dbReference type="KEGG" id="ptkz:JDV02_008696"/>
<evidence type="ECO:0000259" key="11">
    <source>
        <dbReference type="PROSITE" id="PS50850"/>
    </source>
</evidence>
<dbReference type="GO" id="GO:0005351">
    <property type="term" value="F:carbohydrate:proton symporter activity"/>
    <property type="evidence" value="ECO:0007669"/>
    <property type="project" value="TreeGrafter"/>
</dbReference>
<dbReference type="InterPro" id="IPR005828">
    <property type="entry name" value="MFS_sugar_transport-like"/>
</dbReference>
<feature type="transmembrane region" description="Helical" evidence="10">
    <location>
        <begin position="393"/>
        <end position="412"/>
    </location>
</feature>
<dbReference type="GO" id="GO:0016020">
    <property type="term" value="C:membrane"/>
    <property type="evidence" value="ECO:0007669"/>
    <property type="project" value="UniProtKB-SubCell"/>
</dbReference>
<evidence type="ECO:0000256" key="2">
    <source>
        <dbReference type="ARBA" id="ARBA00010992"/>
    </source>
</evidence>
<keyword evidence="7" id="KW-0325">Glycoprotein</keyword>
<evidence type="ECO:0000256" key="3">
    <source>
        <dbReference type="ARBA" id="ARBA00022448"/>
    </source>
</evidence>
<feature type="transmembrane region" description="Helical" evidence="10">
    <location>
        <begin position="46"/>
        <end position="66"/>
    </location>
</feature>
<dbReference type="PROSITE" id="PS50850">
    <property type="entry name" value="MFS"/>
    <property type="match status" value="1"/>
</dbReference>
<dbReference type="EMBL" id="CP086361">
    <property type="protein sequence ID" value="UNI22844.1"/>
    <property type="molecule type" value="Genomic_DNA"/>
</dbReference>
<feature type="transmembrane region" description="Helical" evidence="10">
    <location>
        <begin position="108"/>
        <end position="125"/>
    </location>
</feature>
<dbReference type="InterPro" id="IPR050360">
    <property type="entry name" value="MFS_Sugar_Transporters"/>
</dbReference>
<reference evidence="12" key="1">
    <citation type="submission" date="2021-11" db="EMBL/GenBank/DDBJ databases">
        <title>Purpureocillium_takamizusanense_genome.</title>
        <authorList>
            <person name="Nguyen N.-H."/>
        </authorList>
    </citation>
    <scope>NUCLEOTIDE SEQUENCE</scope>
    <source>
        <strain evidence="12">PT3</strain>
    </source>
</reference>
<keyword evidence="4 10" id="KW-0812">Transmembrane</keyword>
<dbReference type="CDD" id="cd17356">
    <property type="entry name" value="MFS_HXT"/>
    <property type="match status" value="1"/>
</dbReference>
<protein>
    <submittedName>
        <fullName evidence="12">High affinity glucose transporter</fullName>
    </submittedName>
</protein>
<feature type="region of interest" description="Disordered" evidence="9">
    <location>
        <begin position="522"/>
        <end position="552"/>
    </location>
</feature>
<dbReference type="InterPro" id="IPR020846">
    <property type="entry name" value="MFS_dom"/>
</dbReference>
<evidence type="ECO:0000256" key="6">
    <source>
        <dbReference type="ARBA" id="ARBA00023136"/>
    </source>
</evidence>
<evidence type="ECO:0000256" key="1">
    <source>
        <dbReference type="ARBA" id="ARBA00004141"/>
    </source>
</evidence>
<evidence type="ECO:0000256" key="9">
    <source>
        <dbReference type="SAM" id="MobiDB-lite"/>
    </source>
</evidence>
<dbReference type="PANTHER" id="PTHR48022:SF35">
    <property type="entry name" value="MAJOR FACILITATOR SUPERFAMILY (MFS) PROFILE DOMAIN-CONTAINING PROTEIN"/>
    <property type="match status" value="1"/>
</dbReference>
<dbReference type="FunFam" id="1.20.1250.20:FF:000026">
    <property type="entry name" value="MFS quinate transporter QutD"/>
    <property type="match status" value="1"/>
</dbReference>
<feature type="transmembrane region" description="Helical" evidence="10">
    <location>
        <begin position="432"/>
        <end position="451"/>
    </location>
</feature>
<keyword evidence="5 10" id="KW-1133">Transmembrane helix</keyword>
<feature type="transmembrane region" description="Helical" evidence="10">
    <location>
        <begin position="137"/>
        <end position="159"/>
    </location>
</feature>
<dbReference type="OrthoDB" id="4142200at2759"/>
<dbReference type="NCBIfam" id="TIGR00879">
    <property type="entry name" value="SP"/>
    <property type="match status" value="1"/>
</dbReference>
<feature type="transmembrane region" description="Helical" evidence="10">
    <location>
        <begin position="7"/>
        <end position="26"/>
    </location>
</feature>
<evidence type="ECO:0000256" key="4">
    <source>
        <dbReference type="ARBA" id="ARBA00022692"/>
    </source>
</evidence>
<organism evidence="12 13">
    <name type="scientific">Purpureocillium takamizusanense</name>
    <dbReference type="NCBI Taxonomy" id="2060973"/>
    <lineage>
        <taxon>Eukaryota</taxon>
        <taxon>Fungi</taxon>
        <taxon>Dikarya</taxon>
        <taxon>Ascomycota</taxon>
        <taxon>Pezizomycotina</taxon>
        <taxon>Sordariomycetes</taxon>
        <taxon>Hypocreomycetidae</taxon>
        <taxon>Hypocreales</taxon>
        <taxon>Ophiocordycipitaceae</taxon>
        <taxon>Purpureocillium</taxon>
    </lineage>
</organism>
<dbReference type="Pfam" id="PF00083">
    <property type="entry name" value="Sugar_tr"/>
    <property type="match status" value="1"/>
</dbReference>
<keyword evidence="6 10" id="KW-0472">Membrane</keyword>
<keyword evidence="13" id="KW-1185">Reference proteome</keyword>
<accession>A0A9Q8QQC9</accession>
<feature type="transmembrane region" description="Helical" evidence="10">
    <location>
        <begin position="179"/>
        <end position="198"/>
    </location>
</feature>
<evidence type="ECO:0000313" key="12">
    <source>
        <dbReference type="EMBL" id="UNI22844.1"/>
    </source>
</evidence>
<evidence type="ECO:0000256" key="8">
    <source>
        <dbReference type="RuleBase" id="RU003346"/>
    </source>
</evidence>
<dbReference type="InterPro" id="IPR005829">
    <property type="entry name" value="Sugar_transporter_CS"/>
</dbReference>
<dbReference type="GeneID" id="72070642"/>
<dbReference type="InterPro" id="IPR003663">
    <property type="entry name" value="Sugar/inositol_transpt"/>
</dbReference>
<name>A0A9Q8QQC9_9HYPO</name>